<dbReference type="InterPro" id="IPR021675">
    <property type="entry name" value="DUF3261"/>
</dbReference>
<evidence type="ECO:0000313" key="1">
    <source>
        <dbReference type="EMBL" id="UWZ79249.1"/>
    </source>
</evidence>
<sequence length="162" mass="18434">MIGLMELDTGKNEARLVGLNEFGVKLFDLEVTENDVTEHYLLPQISRFPQLSEAVGLSLRRIFLFPAPAPDQDALSYSAGGYRLAGDRGEQKVLFQFGGDPVRLIEKTVYQGPEHWRVVFFDYQKSPQGDYPGRILLEDRQAGYRLELNIESVRIKDEPTEN</sequence>
<protein>
    <submittedName>
        <fullName evidence="1">DUF3261 domain-containing protein</fullName>
    </submittedName>
</protein>
<name>A0ABY5ZNH6_9BACT</name>
<proteinExistence type="predicted"/>
<gene>
    <name evidence="1" type="ORF">L9S41_16435</name>
</gene>
<accession>A0ABY5ZNH6</accession>
<dbReference type="EMBL" id="CP092109">
    <property type="protein sequence ID" value="UWZ79249.1"/>
    <property type="molecule type" value="Genomic_DNA"/>
</dbReference>
<dbReference type="Pfam" id="PF11659">
    <property type="entry name" value="DUF3261"/>
    <property type="match status" value="1"/>
</dbReference>
<organism evidence="1 2">
    <name type="scientific">Geoalkalibacter halelectricus</name>
    <dbReference type="NCBI Taxonomy" id="2847045"/>
    <lineage>
        <taxon>Bacteria</taxon>
        <taxon>Pseudomonadati</taxon>
        <taxon>Thermodesulfobacteriota</taxon>
        <taxon>Desulfuromonadia</taxon>
        <taxon>Desulfuromonadales</taxon>
        <taxon>Geoalkalibacteraceae</taxon>
        <taxon>Geoalkalibacter</taxon>
    </lineage>
</organism>
<dbReference type="Proteomes" id="UP001060414">
    <property type="component" value="Chromosome"/>
</dbReference>
<evidence type="ECO:0000313" key="2">
    <source>
        <dbReference type="Proteomes" id="UP001060414"/>
    </source>
</evidence>
<reference evidence="1" key="1">
    <citation type="journal article" date="2022" name="Environ. Microbiol.">
        <title>Geoalkalibacter halelectricus SAP #1 sp. nov. possessing extracellular electron transfer and mineral#reducing capabilities from a haloalkaline environment.</title>
        <authorList>
            <person name="Yadav S."/>
            <person name="Singh R."/>
            <person name="Sundharam S.S."/>
            <person name="Chaudhary S."/>
            <person name="Krishnamurthi S."/>
            <person name="Patil S.A."/>
        </authorList>
    </citation>
    <scope>NUCLEOTIDE SEQUENCE</scope>
    <source>
        <strain evidence="1">SAP-1</strain>
    </source>
</reference>
<keyword evidence="2" id="KW-1185">Reference proteome</keyword>